<dbReference type="SUPFAM" id="SSF88659">
    <property type="entry name" value="Sigma3 and sigma4 domains of RNA polymerase sigma factors"/>
    <property type="match status" value="1"/>
</dbReference>
<dbReference type="Gene3D" id="1.10.1740.10">
    <property type="match status" value="1"/>
</dbReference>
<evidence type="ECO:0000256" key="4">
    <source>
        <dbReference type="ARBA" id="ARBA00023163"/>
    </source>
</evidence>
<sequence>MNNNLNINNSEFIDLINEGDANAFQLLFKLYRSKLLFIANSYISCNEDAEEIIQDVFLKVWSQKNIQTNINGYIYTVTRNACLDYLRKKKQTLNIENNTQQIEASINYKAIADDLASSIIEKELEEAIMNGIEFLPEKCKNVFVMSRIEGLKHKEISKELNISTKTVENHITKAIKHMRLYLREFLSFF</sequence>
<comment type="caution">
    <text evidence="7">The sequence shown here is derived from an EMBL/GenBank/DDBJ whole genome shotgun (WGS) entry which is preliminary data.</text>
</comment>
<keyword evidence="4" id="KW-0804">Transcription</keyword>
<dbReference type="RefSeq" id="WP_298262688.1">
    <property type="nucleotide sequence ID" value="NZ_JBHTIC010000006.1"/>
</dbReference>
<gene>
    <name evidence="7" type="ORF">ACFQZW_06090</name>
</gene>
<keyword evidence="2" id="KW-0805">Transcription regulation</keyword>
<evidence type="ECO:0000259" key="6">
    <source>
        <dbReference type="Pfam" id="PF08281"/>
    </source>
</evidence>
<keyword evidence="3" id="KW-0731">Sigma factor</keyword>
<evidence type="ECO:0000256" key="2">
    <source>
        <dbReference type="ARBA" id="ARBA00023015"/>
    </source>
</evidence>
<reference evidence="8" key="1">
    <citation type="journal article" date="2019" name="Int. J. Syst. Evol. Microbiol.">
        <title>The Global Catalogue of Microorganisms (GCM) 10K type strain sequencing project: providing services to taxonomists for standard genome sequencing and annotation.</title>
        <authorList>
            <consortium name="The Broad Institute Genomics Platform"/>
            <consortium name="The Broad Institute Genome Sequencing Center for Infectious Disease"/>
            <person name="Wu L."/>
            <person name="Ma J."/>
        </authorList>
    </citation>
    <scope>NUCLEOTIDE SEQUENCE [LARGE SCALE GENOMIC DNA]</scope>
    <source>
        <strain evidence="8">CCUG 60022</strain>
    </source>
</reference>
<dbReference type="InterPro" id="IPR039425">
    <property type="entry name" value="RNA_pol_sigma-70-like"/>
</dbReference>
<protein>
    <submittedName>
        <fullName evidence="7">RNA polymerase sigma-70 factor</fullName>
    </submittedName>
</protein>
<dbReference type="NCBIfam" id="TIGR02985">
    <property type="entry name" value="Sig70_bacteroi1"/>
    <property type="match status" value="1"/>
</dbReference>
<name>A0ABW2Z6T7_9FLAO</name>
<evidence type="ECO:0000313" key="8">
    <source>
        <dbReference type="Proteomes" id="UP001597032"/>
    </source>
</evidence>
<dbReference type="Pfam" id="PF08281">
    <property type="entry name" value="Sigma70_r4_2"/>
    <property type="match status" value="1"/>
</dbReference>
<dbReference type="InterPro" id="IPR007627">
    <property type="entry name" value="RNA_pol_sigma70_r2"/>
</dbReference>
<organism evidence="7 8">
    <name type="scientific">Lutibacter aestuarii</name>
    <dbReference type="NCBI Taxonomy" id="861111"/>
    <lineage>
        <taxon>Bacteria</taxon>
        <taxon>Pseudomonadati</taxon>
        <taxon>Bacteroidota</taxon>
        <taxon>Flavobacteriia</taxon>
        <taxon>Flavobacteriales</taxon>
        <taxon>Flavobacteriaceae</taxon>
        <taxon>Lutibacter</taxon>
    </lineage>
</organism>
<dbReference type="NCBIfam" id="TIGR02937">
    <property type="entry name" value="sigma70-ECF"/>
    <property type="match status" value="1"/>
</dbReference>
<dbReference type="InterPro" id="IPR036388">
    <property type="entry name" value="WH-like_DNA-bd_sf"/>
</dbReference>
<dbReference type="InterPro" id="IPR014327">
    <property type="entry name" value="RNA_pol_sigma70_bacteroid"/>
</dbReference>
<dbReference type="Gene3D" id="1.10.10.10">
    <property type="entry name" value="Winged helix-like DNA-binding domain superfamily/Winged helix DNA-binding domain"/>
    <property type="match status" value="1"/>
</dbReference>
<proteinExistence type="inferred from homology"/>
<keyword evidence="8" id="KW-1185">Reference proteome</keyword>
<dbReference type="SUPFAM" id="SSF88946">
    <property type="entry name" value="Sigma2 domain of RNA polymerase sigma factors"/>
    <property type="match status" value="1"/>
</dbReference>
<comment type="similarity">
    <text evidence="1">Belongs to the sigma-70 factor family. ECF subfamily.</text>
</comment>
<dbReference type="EMBL" id="JBHTIC010000006">
    <property type="protein sequence ID" value="MFD0761646.1"/>
    <property type="molecule type" value="Genomic_DNA"/>
</dbReference>
<dbReference type="PANTHER" id="PTHR43133">
    <property type="entry name" value="RNA POLYMERASE ECF-TYPE SIGMA FACTO"/>
    <property type="match status" value="1"/>
</dbReference>
<evidence type="ECO:0000313" key="7">
    <source>
        <dbReference type="EMBL" id="MFD0761646.1"/>
    </source>
</evidence>
<dbReference type="InterPro" id="IPR013324">
    <property type="entry name" value="RNA_pol_sigma_r3/r4-like"/>
</dbReference>
<dbReference type="InterPro" id="IPR013249">
    <property type="entry name" value="RNA_pol_sigma70_r4_t2"/>
</dbReference>
<feature type="domain" description="RNA polymerase sigma-70 region 2" evidence="5">
    <location>
        <begin position="27"/>
        <end position="90"/>
    </location>
</feature>
<dbReference type="PANTHER" id="PTHR43133:SF46">
    <property type="entry name" value="RNA POLYMERASE SIGMA-70 FACTOR ECF SUBFAMILY"/>
    <property type="match status" value="1"/>
</dbReference>
<dbReference type="InterPro" id="IPR013325">
    <property type="entry name" value="RNA_pol_sigma_r2"/>
</dbReference>
<dbReference type="InterPro" id="IPR014284">
    <property type="entry name" value="RNA_pol_sigma-70_dom"/>
</dbReference>
<dbReference type="CDD" id="cd06171">
    <property type="entry name" value="Sigma70_r4"/>
    <property type="match status" value="1"/>
</dbReference>
<accession>A0ABW2Z6T7</accession>
<dbReference type="Pfam" id="PF04542">
    <property type="entry name" value="Sigma70_r2"/>
    <property type="match status" value="1"/>
</dbReference>
<evidence type="ECO:0000256" key="3">
    <source>
        <dbReference type="ARBA" id="ARBA00023082"/>
    </source>
</evidence>
<evidence type="ECO:0000256" key="1">
    <source>
        <dbReference type="ARBA" id="ARBA00010641"/>
    </source>
</evidence>
<dbReference type="Proteomes" id="UP001597032">
    <property type="component" value="Unassembled WGS sequence"/>
</dbReference>
<feature type="domain" description="RNA polymerase sigma factor 70 region 4 type 2" evidence="6">
    <location>
        <begin position="127"/>
        <end position="178"/>
    </location>
</feature>
<evidence type="ECO:0000259" key="5">
    <source>
        <dbReference type="Pfam" id="PF04542"/>
    </source>
</evidence>